<evidence type="ECO:0000259" key="2">
    <source>
        <dbReference type="PROSITE" id="PS51733"/>
    </source>
</evidence>
<organism evidence="3 4">
    <name type="scientific">Gracilimonas mengyeensis</name>
    <dbReference type="NCBI Taxonomy" id="1302730"/>
    <lineage>
        <taxon>Bacteria</taxon>
        <taxon>Pseudomonadati</taxon>
        <taxon>Balneolota</taxon>
        <taxon>Balneolia</taxon>
        <taxon>Balneolales</taxon>
        <taxon>Balneolaceae</taxon>
        <taxon>Gracilimonas</taxon>
    </lineage>
</organism>
<feature type="domain" description="BPL/LPL catalytic" evidence="2">
    <location>
        <begin position="15"/>
        <end position="193"/>
    </location>
</feature>
<dbReference type="InterPro" id="IPR045864">
    <property type="entry name" value="aa-tRNA-synth_II/BPL/LPL"/>
</dbReference>
<keyword evidence="1 3" id="KW-0436">Ligase</keyword>
<accession>A0A521DLA3</accession>
<dbReference type="Gene3D" id="3.30.930.10">
    <property type="entry name" value="Bira Bifunctional Protein, Domain 2"/>
    <property type="match status" value="1"/>
</dbReference>
<dbReference type="Proteomes" id="UP000317557">
    <property type="component" value="Unassembled WGS sequence"/>
</dbReference>
<dbReference type="CDD" id="cd16442">
    <property type="entry name" value="BPL"/>
    <property type="match status" value="1"/>
</dbReference>
<dbReference type="PROSITE" id="PS51733">
    <property type="entry name" value="BPL_LPL_CATALYTIC"/>
    <property type="match status" value="1"/>
</dbReference>
<reference evidence="3 4" key="1">
    <citation type="submission" date="2017-05" db="EMBL/GenBank/DDBJ databases">
        <authorList>
            <person name="Varghese N."/>
            <person name="Submissions S."/>
        </authorList>
    </citation>
    <scope>NUCLEOTIDE SEQUENCE [LARGE SCALE GENOMIC DNA]</scope>
    <source>
        <strain evidence="3 4">DSM 21985</strain>
    </source>
</reference>
<dbReference type="PANTHER" id="PTHR12835:SF5">
    <property type="entry name" value="BIOTIN--PROTEIN LIGASE"/>
    <property type="match status" value="1"/>
</dbReference>
<dbReference type="AlphaFoldDB" id="A0A521DLA3"/>
<dbReference type="InterPro" id="IPR004408">
    <property type="entry name" value="Biotin_CoA_COase_ligase"/>
</dbReference>
<dbReference type="SUPFAM" id="SSF55681">
    <property type="entry name" value="Class II aaRS and biotin synthetases"/>
    <property type="match status" value="1"/>
</dbReference>
<dbReference type="OrthoDB" id="9807064at2"/>
<dbReference type="InterPro" id="IPR004143">
    <property type="entry name" value="BPL_LPL_catalytic"/>
</dbReference>
<sequence>MFDQHLYKQKLATSWLGRSFYFFEEIPSTNSYCKTIKMEEGLHGAAFLTDYQTGGRGQHKRKWETSKKQNLTFSLVFCPQRKDGFILLTLACALAVLEAINDLEGLQAKLKWPNDVLVDSKKLCGILTETQFTGNQLEKIIIGIGLNVNQSKFPASLDDYATSIALEKGSPLDRETLLANIFLKLEKRFHQWENYNPRLPRSINKHMIGFGKWTRLSVNGEMLDGKHKFLGIDGTGKLLTLDKDLELNTYTYEQVRVFL</sequence>
<protein>
    <submittedName>
        <fullName evidence="3">BirA family transcriptional regulator, biotin operon repressor / biotin-[acetyl-CoA-carboxylase] ligase</fullName>
    </submittedName>
</protein>
<dbReference type="Pfam" id="PF03099">
    <property type="entry name" value="BPL_LplA_LipB"/>
    <property type="match status" value="1"/>
</dbReference>
<name>A0A521DLA3_9BACT</name>
<dbReference type="GO" id="GO:0004077">
    <property type="term" value="F:biotin--[biotin carboxyl-carrier protein] ligase activity"/>
    <property type="evidence" value="ECO:0007669"/>
    <property type="project" value="InterPro"/>
</dbReference>
<evidence type="ECO:0000313" key="4">
    <source>
        <dbReference type="Proteomes" id="UP000317557"/>
    </source>
</evidence>
<evidence type="ECO:0000256" key="1">
    <source>
        <dbReference type="ARBA" id="ARBA00022598"/>
    </source>
</evidence>
<dbReference type="PANTHER" id="PTHR12835">
    <property type="entry name" value="BIOTIN PROTEIN LIGASE"/>
    <property type="match status" value="1"/>
</dbReference>
<keyword evidence="4" id="KW-1185">Reference proteome</keyword>
<evidence type="ECO:0000313" key="3">
    <source>
        <dbReference type="EMBL" id="SMO72408.1"/>
    </source>
</evidence>
<gene>
    <name evidence="3" type="ORF">SAMN06265219_1095</name>
</gene>
<dbReference type="NCBIfam" id="TIGR00121">
    <property type="entry name" value="birA_ligase"/>
    <property type="match status" value="1"/>
</dbReference>
<dbReference type="RefSeq" id="WP_142454659.1">
    <property type="nucleotide sequence ID" value="NZ_FXTP01000009.1"/>
</dbReference>
<dbReference type="GO" id="GO:0005737">
    <property type="term" value="C:cytoplasm"/>
    <property type="evidence" value="ECO:0007669"/>
    <property type="project" value="TreeGrafter"/>
</dbReference>
<proteinExistence type="predicted"/>
<dbReference type="EMBL" id="FXTP01000009">
    <property type="protein sequence ID" value="SMO72408.1"/>
    <property type="molecule type" value="Genomic_DNA"/>
</dbReference>